<accession>A0AAD5Y1G5</accession>
<dbReference type="GO" id="GO:0005737">
    <property type="term" value="C:cytoplasm"/>
    <property type="evidence" value="ECO:0007669"/>
    <property type="project" value="TreeGrafter"/>
</dbReference>
<evidence type="ECO:0000256" key="6">
    <source>
        <dbReference type="SAM" id="MobiDB-lite"/>
    </source>
</evidence>
<evidence type="ECO:0000256" key="5">
    <source>
        <dbReference type="PROSITE-ProRule" id="PRU10141"/>
    </source>
</evidence>
<name>A0AAD5Y1G5_9FUNG</name>
<dbReference type="PROSITE" id="PS50011">
    <property type="entry name" value="PROTEIN_KINASE_DOM"/>
    <property type="match status" value="1"/>
</dbReference>
<dbReference type="EMBL" id="JADGJW010000122">
    <property type="protein sequence ID" value="KAJ3223643.1"/>
    <property type="molecule type" value="Genomic_DNA"/>
</dbReference>
<dbReference type="InterPro" id="IPR050339">
    <property type="entry name" value="CC_SR_Kinase"/>
</dbReference>
<keyword evidence="9" id="KW-1185">Reference proteome</keyword>
<dbReference type="PANTHER" id="PTHR11042:SF190">
    <property type="entry name" value="MITOSIS INHIBITOR PROTEIN KINASE MIK1"/>
    <property type="match status" value="1"/>
</dbReference>
<evidence type="ECO:0000256" key="3">
    <source>
        <dbReference type="ARBA" id="ARBA00022777"/>
    </source>
</evidence>
<organism evidence="8 9">
    <name type="scientific">Clydaea vesicula</name>
    <dbReference type="NCBI Taxonomy" id="447962"/>
    <lineage>
        <taxon>Eukaryota</taxon>
        <taxon>Fungi</taxon>
        <taxon>Fungi incertae sedis</taxon>
        <taxon>Chytridiomycota</taxon>
        <taxon>Chytridiomycota incertae sedis</taxon>
        <taxon>Chytridiomycetes</taxon>
        <taxon>Lobulomycetales</taxon>
        <taxon>Lobulomycetaceae</taxon>
        <taxon>Clydaea</taxon>
    </lineage>
</organism>
<dbReference type="GO" id="GO:0110031">
    <property type="term" value="P:negative regulation of G2/MI transition of meiotic cell cycle"/>
    <property type="evidence" value="ECO:0007669"/>
    <property type="project" value="TreeGrafter"/>
</dbReference>
<dbReference type="PANTHER" id="PTHR11042">
    <property type="entry name" value="EUKARYOTIC TRANSLATION INITIATION FACTOR 2-ALPHA KINASE EIF2-ALPHA KINASE -RELATED"/>
    <property type="match status" value="1"/>
</dbReference>
<keyword evidence="3 8" id="KW-0418">Kinase</keyword>
<gene>
    <name evidence="8" type="primary">PKMYT1</name>
    <name evidence="8" type="ORF">HK099_000881</name>
</gene>
<feature type="binding site" evidence="5">
    <location>
        <position position="193"/>
    </location>
    <ligand>
        <name>ATP</name>
        <dbReference type="ChEBI" id="CHEBI:30616"/>
    </ligand>
</feature>
<feature type="domain" description="Protein kinase" evidence="7">
    <location>
        <begin position="67"/>
        <end position="329"/>
    </location>
</feature>
<feature type="compositionally biased region" description="Polar residues" evidence="6">
    <location>
        <begin position="18"/>
        <end position="34"/>
    </location>
</feature>
<dbReference type="PROSITE" id="PS00107">
    <property type="entry name" value="PROTEIN_KINASE_ATP"/>
    <property type="match status" value="1"/>
</dbReference>
<keyword evidence="2 5" id="KW-0547">Nucleotide-binding</keyword>
<evidence type="ECO:0000259" key="7">
    <source>
        <dbReference type="PROSITE" id="PS50011"/>
    </source>
</evidence>
<comment type="caution">
    <text evidence="8">The sequence shown here is derived from an EMBL/GenBank/DDBJ whole genome shotgun (WGS) entry which is preliminary data.</text>
</comment>
<dbReference type="InterPro" id="IPR011009">
    <property type="entry name" value="Kinase-like_dom_sf"/>
</dbReference>
<dbReference type="Gene3D" id="1.10.510.10">
    <property type="entry name" value="Transferase(Phosphotransferase) domain 1"/>
    <property type="match status" value="1"/>
</dbReference>
<dbReference type="SMART" id="SM00220">
    <property type="entry name" value="S_TKc"/>
    <property type="match status" value="1"/>
</dbReference>
<keyword evidence="4 5" id="KW-0067">ATP-binding</keyword>
<dbReference type="SUPFAM" id="SSF56112">
    <property type="entry name" value="Protein kinase-like (PK-like)"/>
    <property type="match status" value="1"/>
</dbReference>
<dbReference type="AlphaFoldDB" id="A0AAD5Y1G5"/>
<keyword evidence="1" id="KW-0808">Transferase</keyword>
<dbReference type="GO" id="GO:0005524">
    <property type="term" value="F:ATP binding"/>
    <property type="evidence" value="ECO:0007669"/>
    <property type="project" value="UniProtKB-UniRule"/>
</dbReference>
<evidence type="ECO:0000256" key="2">
    <source>
        <dbReference type="ARBA" id="ARBA00022741"/>
    </source>
</evidence>
<dbReference type="InterPro" id="IPR017441">
    <property type="entry name" value="Protein_kinase_ATP_BS"/>
</dbReference>
<reference evidence="8" key="1">
    <citation type="submission" date="2020-05" db="EMBL/GenBank/DDBJ databases">
        <title>Phylogenomic resolution of chytrid fungi.</title>
        <authorList>
            <person name="Stajich J.E."/>
            <person name="Amses K."/>
            <person name="Simmons R."/>
            <person name="Seto K."/>
            <person name="Myers J."/>
            <person name="Bonds A."/>
            <person name="Quandt C.A."/>
            <person name="Barry K."/>
            <person name="Liu P."/>
            <person name="Grigoriev I."/>
            <person name="Longcore J.E."/>
            <person name="James T.Y."/>
        </authorList>
    </citation>
    <scope>NUCLEOTIDE SEQUENCE</scope>
    <source>
        <strain evidence="8">JEL0476</strain>
    </source>
</reference>
<dbReference type="GO" id="GO:0005634">
    <property type="term" value="C:nucleus"/>
    <property type="evidence" value="ECO:0007669"/>
    <property type="project" value="TreeGrafter"/>
</dbReference>
<feature type="region of interest" description="Disordered" evidence="6">
    <location>
        <begin position="1"/>
        <end position="36"/>
    </location>
</feature>
<proteinExistence type="predicted"/>
<evidence type="ECO:0000313" key="8">
    <source>
        <dbReference type="EMBL" id="KAJ3223643.1"/>
    </source>
</evidence>
<evidence type="ECO:0000256" key="1">
    <source>
        <dbReference type="ARBA" id="ARBA00022679"/>
    </source>
</evidence>
<sequence length="332" mass="38263">MNDGFKIPLTPFSGPTPKLNNSNQIFSTPNSAPQPSKFKPLPQAFHSTGFLKKSKKNESRNLVMPDTPLKRKYQDQTCLILLETNNKKKGLSINQKQLHQLQLDEKKFNLMSSELRILNKDYFKNASVNSNGYHQNSNSQVDLNFNNPNNFYVNSVDLFDEKFILLEKLGSGSFAEVFKVVEKGTNVEYAIKKTKKVYQAHRDRMLKLEEVELMWEDFGMASRIPVPRGIEHEGDRTYMAPEILENTYTKKADVFSLGLIIFEIALQIVLPENGQNWHILREGKFDEFDFGNLSLELVQLIKLMLEPNYEKRCCIDEVLTMAKRRASFYGGF</sequence>
<protein>
    <submittedName>
        <fullName evidence="8">Protein kinase, membrane associated tyrosine threonine 1</fullName>
    </submittedName>
</protein>
<evidence type="ECO:0000256" key="4">
    <source>
        <dbReference type="ARBA" id="ARBA00022840"/>
    </source>
</evidence>
<evidence type="ECO:0000313" key="9">
    <source>
        <dbReference type="Proteomes" id="UP001211065"/>
    </source>
</evidence>
<dbReference type="Pfam" id="PF00069">
    <property type="entry name" value="Pkinase"/>
    <property type="match status" value="1"/>
</dbReference>
<dbReference type="Gene3D" id="3.30.200.20">
    <property type="entry name" value="Phosphorylase Kinase, domain 1"/>
    <property type="match status" value="1"/>
</dbReference>
<dbReference type="Proteomes" id="UP001211065">
    <property type="component" value="Unassembled WGS sequence"/>
</dbReference>
<dbReference type="InterPro" id="IPR000719">
    <property type="entry name" value="Prot_kinase_dom"/>
</dbReference>
<dbReference type="GO" id="GO:0004713">
    <property type="term" value="F:protein tyrosine kinase activity"/>
    <property type="evidence" value="ECO:0007669"/>
    <property type="project" value="TreeGrafter"/>
</dbReference>